<evidence type="ECO:0000313" key="3">
    <source>
        <dbReference type="Proteomes" id="UP000075885"/>
    </source>
</evidence>
<protein>
    <submittedName>
        <fullName evidence="2">Uncharacterized protein</fullName>
    </submittedName>
</protein>
<sequence length="103" mass="10910">PRWKADTIAPQPQPDRDRPGHKERTGDPAADASAGGLPTAPLSNVSPIASYLRRAAAAAVPRRRTKAKVRYGPLLPILAYSATTPPSGPCATPDDFRTNELQG</sequence>
<evidence type="ECO:0000313" key="2">
    <source>
        <dbReference type="EnsemblMetazoa" id="AEPI014101-PA"/>
    </source>
</evidence>
<organism evidence="2 3">
    <name type="scientific">Anopheles epiroticus</name>
    <dbReference type="NCBI Taxonomy" id="199890"/>
    <lineage>
        <taxon>Eukaryota</taxon>
        <taxon>Metazoa</taxon>
        <taxon>Ecdysozoa</taxon>
        <taxon>Arthropoda</taxon>
        <taxon>Hexapoda</taxon>
        <taxon>Insecta</taxon>
        <taxon>Pterygota</taxon>
        <taxon>Neoptera</taxon>
        <taxon>Endopterygota</taxon>
        <taxon>Diptera</taxon>
        <taxon>Nematocera</taxon>
        <taxon>Culicoidea</taxon>
        <taxon>Culicidae</taxon>
        <taxon>Anophelinae</taxon>
        <taxon>Anopheles</taxon>
    </lineage>
</organism>
<dbReference type="EnsemblMetazoa" id="AEPI014101-RA">
    <property type="protein sequence ID" value="AEPI014101-PA"/>
    <property type="gene ID" value="AEPI014101"/>
</dbReference>
<reference evidence="2" key="2">
    <citation type="submission" date="2020-05" db="UniProtKB">
        <authorList>
            <consortium name="EnsemblMetazoa"/>
        </authorList>
    </citation>
    <scope>IDENTIFICATION</scope>
    <source>
        <strain evidence="2">Epiroticus2</strain>
    </source>
</reference>
<feature type="region of interest" description="Disordered" evidence="1">
    <location>
        <begin position="1"/>
        <end position="43"/>
    </location>
</feature>
<evidence type="ECO:0000256" key="1">
    <source>
        <dbReference type="SAM" id="MobiDB-lite"/>
    </source>
</evidence>
<reference evidence="3" key="1">
    <citation type="submission" date="2013-03" db="EMBL/GenBank/DDBJ databases">
        <title>The Genome Sequence of Anopheles epiroticus epiroticus2.</title>
        <authorList>
            <consortium name="The Broad Institute Genomics Platform"/>
            <person name="Neafsey D.E."/>
            <person name="Howell P."/>
            <person name="Walker B."/>
            <person name="Young S.K."/>
            <person name="Zeng Q."/>
            <person name="Gargeya S."/>
            <person name="Fitzgerald M."/>
            <person name="Haas B."/>
            <person name="Abouelleil A."/>
            <person name="Allen A.W."/>
            <person name="Alvarado L."/>
            <person name="Arachchi H.M."/>
            <person name="Berlin A.M."/>
            <person name="Chapman S.B."/>
            <person name="Gainer-Dewar J."/>
            <person name="Goldberg J."/>
            <person name="Griggs A."/>
            <person name="Gujja S."/>
            <person name="Hansen M."/>
            <person name="Howarth C."/>
            <person name="Imamovic A."/>
            <person name="Ireland A."/>
            <person name="Larimer J."/>
            <person name="McCowan C."/>
            <person name="Murphy C."/>
            <person name="Pearson M."/>
            <person name="Poon T.W."/>
            <person name="Priest M."/>
            <person name="Roberts A."/>
            <person name="Saif S."/>
            <person name="Shea T."/>
            <person name="Sisk P."/>
            <person name="Sykes S."/>
            <person name="Wortman J."/>
            <person name="Nusbaum C."/>
            <person name="Birren B."/>
        </authorList>
    </citation>
    <scope>NUCLEOTIDE SEQUENCE [LARGE SCALE GENOMIC DNA]</scope>
    <source>
        <strain evidence="3">Epiroticus2</strain>
    </source>
</reference>
<dbReference type="VEuPathDB" id="VectorBase:AEPI014101"/>
<feature type="compositionally biased region" description="Basic and acidic residues" evidence="1">
    <location>
        <begin position="94"/>
        <end position="103"/>
    </location>
</feature>
<accession>A0A182PXL6</accession>
<proteinExistence type="predicted"/>
<dbReference type="Proteomes" id="UP000075885">
    <property type="component" value="Unassembled WGS sequence"/>
</dbReference>
<dbReference type="AlphaFoldDB" id="A0A182PXL6"/>
<name>A0A182PXL6_9DIPT</name>
<feature type="region of interest" description="Disordered" evidence="1">
    <location>
        <begin position="81"/>
        <end position="103"/>
    </location>
</feature>
<keyword evidence="3" id="KW-1185">Reference proteome</keyword>
<feature type="compositionally biased region" description="Basic and acidic residues" evidence="1">
    <location>
        <begin position="14"/>
        <end position="26"/>
    </location>
</feature>